<evidence type="ECO:0000313" key="2">
    <source>
        <dbReference type="Proteomes" id="UP000236592"/>
    </source>
</evidence>
<dbReference type="Proteomes" id="UP000236592">
    <property type="component" value="Chromosome"/>
</dbReference>
<dbReference type="KEGG" id="taj:C1A40_10365"/>
<evidence type="ECO:0008006" key="3">
    <source>
        <dbReference type="Google" id="ProtNLM"/>
    </source>
</evidence>
<sequence length="293" mass="33891">MSLKYKVNINHVGLESADKAYGGFLDAYSFKDTHFNIWFEEYKKLILSKMGKEYFPIYRMADGEYRFLMGRKYNFYKKPLWKELIAVTAEKLRIKNPDKWKTSWGEEYAPEKVKQLRQDLIENIKYISQKGQLACYFNENGLNAFVEYNKYLTSFFAKHNITFNSSNYIPFHFVCGLLVRPGWEAFYKNRTILVVTGSDDNSEPKIKNTLLKLGVNEVLFLRISKKASMEEIINLDTLNKPIDLCLVAAGIGSAHILKQLEPLNTVVLDIGGYINCYIDNNSSQHGGIFKLPH</sequence>
<gene>
    <name evidence="1" type="ORF">C1A40_10365</name>
</gene>
<dbReference type="EMBL" id="CP025938">
    <property type="protein sequence ID" value="AUS05839.1"/>
    <property type="molecule type" value="Genomic_DNA"/>
</dbReference>
<proteinExistence type="predicted"/>
<dbReference type="RefSeq" id="WP_102995839.1">
    <property type="nucleotide sequence ID" value="NZ_CP025938.1"/>
</dbReference>
<protein>
    <recommendedName>
        <fullName evidence="3">Glycosyltransferase GT-D fold domain-containing protein</fullName>
    </recommendedName>
</protein>
<accession>A0A2I7SIX6</accession>
<evidence type="ECO:0000313" key="1">
    <source>
        <dbReference type="EMBL" id="AUS05839.1"/>
    </source>
</evidence>
<dbReference type="AlphaFoldDB" id="A0A2I7SIX6"/>
<dbReference type="OrthoDB" id="976546at2"/>
<keyword evidence="2" id="KW-1185">Reference proteome</keyword>
<reference evidence="2" key="1">
    <citation type="submission" date="2018-01" db="EMBL/GenBank/DDBJ databases">
        <title>Complete genome of Tamlana sp. UJ94.</title>
        <authorList>
            <person name="Jung J."/>
            <person name="Chung D."/>
            <person name="Bae S.S."/>
            <person name="Baek K."/>
        </authorList>
    </citation>
    <scope>NUCLEOTIDE SEQUENCE [LARGE SCALE GENOMIC DNA]</scope>
    <source>
        <strain evidence="2">UJ94</strain>
    </source>
</reference>
<name>A0A2I7SIX6_9FLAO</name>
<organism evidence="1 2">
    <name type="scientific">Pseudotamlana carrageenivorans</name>
    <dbReference type="NCBI Taxonomy" id="2069432"/>
    <lineage>
        <taxon>Bacteria</taxon>
        <taxon>Pseudomonadati</taxon>
        <taxon>Bacteroidota</taxon>
        <taxon>Flavobacteriia</taxon>
        <taxon>Flavobacteriales</taxon>
        <taxon>Flavobacteriaceae</taxon>
        <taxon>Pseudotamlana</taxon>
    </lineage>
</organism>